<evidence type="ECO:0000313" key="7">
    <source>
        <dbReference type="EMBL" id="GEQ98876.1"/>
    </source>
</evidence>
<dbReference type="Pfam" id="PF00205">
    <property type="entry name" value="TPP_enzyme_M"/>
    <property type="match status" value="1"/>
</dbReference>
<feature type="domain" description="Thiamine pyrophosphate enzyme central" evidence="4">
    <location>
        <begin position="219"/>
        <end position="345"/>
    </location>
</feature>
<evidence type="ECO:0000256" key="2">
    <source>
        <dbReference type="ARBA" id="ARBA00023052"/>
    </source>
</evidence>
<dbReference type="InterPro" id="IPR011766">
    <property type="entry name" value="TPP_enzyme_TPP-bd"/>
</dbReference>
<dbReference type="Pfam" id="PF02775">
    <property type="entry name" value="TPP_enzyme_C"/>
    <property type="match status" value="1"/>
</dbReference>
<keyword evidence="2 3" id="KW-0786">Thiamine pyrophosphate</keyword>
<evidence type="ECO:0000313" key="8">
    <source>
        <dbReference type="Proteomes" id="UP000322084"/>
    </source>
</evidence>
<sequence>MRKGNDQKPMTLAAETVAEAMLGLMKARGIDYLFANAGTDFPAIIEAYARVSQSGLALPTPIIVPHENAAVSMAHGYYLGSGRMQAAMVHVTVGLANSLCALLNAKRENVPIFFGAGRTPITESGDASSRDVSIHWGQEMFDQAGMLREAVVWDYELRTGCQIETVVDRAMALAQGDPGGPIYLGMPRETLGTPLNGLQTTEKTRIAPARETGVDQAAIEEAAAILSDAKRPLIVTSRSGREPAAVKALADFAEAAAIPVIEYRANYLNLPSEHPMQAGFDFGPDFSDVDAILVLETPAPWLPARHDWPQHAPVIQMGADPLAADIPIRGFPADITIKCRPSQALPALQKAFERATATRKSEVAARRSALTKAHEAARAKRRTALLGGDQAPATMSPAWVSACLDRVKGPDAIIVNEIGCIRPVMQFSTPGTFFGPSNAGGLGWGLPASMGVKLAQPDRLVVCTLGDGSYMFANPVACHQAAAAHKIATLTIVFNNRRWNAVKTATASVYPTGHAMRANQMPMTALDPSPAFHDIVRACGGYGEEVSDPLELPKALERALAQVAAGTPALLNVLTEH</sequence>
<name>A0A5A7MSU1_9PROT</name>
<dbReference type="AlphaFoldDB" id="A0A5A7MSU1"/>
<dbReference type="SUPFAM" id="SSF52518">
    <property type="entry name" value="Thiamin diphosphate-binding fold (THDP-binding)"/>
    <property type="match status" value="2"/>
</dbReference>
<dbReference type="EMBL" id="BKCL01000010">
    <property type="protein sequence ID" value="GEQ98876.1"/>
    <property type="molecule type" value="Genomic_DNA"/>
</dbReference>
<dbReference type="GO" id="GO:0000287">
    <property type="term" value="F:magnesium ion binding"/>
    <property type="evidence" value="ECO:0007669"/>
    <property type="project" value="InterPro"/>
</dbReference>
<dbReference type="Pfam" id="PF02776">
    <property type="entry name" value="TPP_enzyme_N"/>
    <property type="match status" value="1"/>
</dbReference>
<comment type="similarity">
    <text evidence="1 3">Belongs to the TPP enzyme family.</text>
</comment>
<dbReference type="GO" id="GO:0009099">
    <property type="term" value="P:L-valine biosynthetic process"/>
    <property type="evidence" value="ECO:0007669"/>
    <property type="project" value="TreeGrafter"/>
</dbReference>
<reference evidence="7 8" key="1">
    <citation type="submission" date="2019-09" db="EMBL/GenBank/DDBJ databases">
        <title>NBRP : Genome information of microbial organism related human and environment.</title>
        <authorList>
            <person name="Hattori M."/>
            <person name="Oshima K."/>
            <person name="Inaba H."/>
            <person name="Suda W."/>
            <person name="Sakamoto M."/>
            <person name="Iino T."/>
            <person name="Kitahara M."/>
            <person name="Oshida Y."/>
            <person name="Iida T."/>
            <person name="Kudo T."/>
            <person name="Itoh T."/>
            <person name="Ohkuma M."/>
        </authorList>
    </citation>
    <scope>NUCLEOTIDE SEQUENCE [LARGE SCALE GENOMIC DNA]</scope>
    <source>
        <strain evidence="7 8">Hi-2</strain>
    </source>
</reference>
<evidence type="ECO:0000256" key="1">
    <source>
        <dbReference type="ARBA" id="ARBA00007812"/>
    </source>
</evidence>
<evidence type="ECO:0000259" key="5">
    <source>
        <dbReference type="Pfam" id="PF02775"/>
    </source>
</evidence>
<dbReference type="NCBIfam" id="NF006203">
    <property type="entry name" value="PRK08327.1"/>
    <property type="match status" value="1"/>
</dbReference>
<dbReference type="GO" id="GO:0005948">
    <property type="term" value="C:acetolactate synthase complex"/>
    <property type="evidence" value="ECO:0007669"/>
    <property type="project" value="TreeGrafter"/>
</dbReference>
<comment type="caution">
    <text evidence="7">The sequence shown here is derived from an EMBL/GenBank/DDBJ whole genome shotgun (WGS) entry which is preliminary data.</text>
</comment>
<dbReference type="InterPro" id="IPR029035">
    <property type="entry name" value="DHS-like_NAD/FAD-binding_dom"/>
</dbReference>
<dbReference type="CDD" id="cd02002">
    <property type="entry name" value="TPP_BFDC"/>
    <property type="match status" value="1"/>
</dbReference>
<feature type="domain" description="Thiamine pyrophosphate enzyme TPP-binding" evidence="5">
    <location>
        <begin position="418"/>
        <end position="573"/>
    </location>
</feature>
<dbReference type="RefSeq" id="WP_150001094.1">
    <property type="nucleotide sequence ID" value="NZ_BKCL01000010.1"/>
</dbReference>
<dbReference type="PANTHER" id="PTHR18968">
    <property type="entry name" value="THIAMINE PYROPHOSPHATE ENZYMES"/>
    <property type="match status" value="1"/>
</dbReference>
<dbReference type="GO" id="GO:0003984">
    <property type="term" value="F:acetolactate synthase activity"/>
    <property type="evidence" value="ECO:0007669"/>
    <property type="project" value="TreeGrafter"/>
</dbReference>
<organism evidence="7 8">
    <name type="scientific">Iodidimonas gelatinilytica</name>
    <dbReference type="NCBI Taxonomy" id="1236966"/>
    <lineage>
        <taxon>Bacteria</taxon>
        <taxon>Pseudomonadati</taxon>
        <taxon>Pseudomonadota</taxon>
        <taxon>Alphaproteobacteria</taxon>
        <taxon>Iodidimonadales</taxon>
        <taxon>Iodidimonadaceae</taxon>
        <taxon>Iodidimonas</taxon>
    </lineage>
</organism>
<dbReference type="PANTHER" id="PTHR18968:SF13">
    <property type="entry name" value="ACETOLACTATE SYNTHASE CATALYTIC SUBUNIT, MITOCHONDRIAL"/>
    <property type="match status" value="1"/>
</dbReference>
<dbReference type="Proteomes" id="UP000322084">
    <property type="component" value="Unassembled WGS sequence"/>
</dbReference>
<dbReference type="GO" id="GO:0030976">
    <property type="term" value="F:thiamine pyrophosphate binding"/>
    <property type="evidence" value="ECO:0007669"/>
    <property type="project" value="InterPro"/>
</dbReference>
<dbReference type="InterPro" id="IPR029061">
    <property type="entry name" value="THDP-binding"/>
</dbReference>
<evidence type="ECO:0000259" key="6">
    <source>
        <dbReference type="Pfam" id="PF02776"/>
    </source>
</evidence>
<proteinExistence type="inferred from homology"/>
<evidence type="ECO:0000259" key="4">
    <source>
        <dbReference type="Pfam" id="PF00205"/>
    </source>
</evidence>
<dbReference type="GO" id="GO:0009097">
    <property type="term" value="P:isoleucine biosynthetic process"/>
    <property type="evidence" value="ECO:0007669"/>
    <property type="project" value="TreeGrafter"/>
</dbReference>
<protein>
    <submittedName>
        <fullName evidence="7">Acetolactate synthase</fullName>
    </submittedName>
</protein>
<gene>
    <name evidence="7" type="ORF">JCM17844_25130</name>
</gene>
<dbReference type="InterPro" id="IPR012000">
    <property type="entry name" value="Thiamin_PyroP_enz_cen_dom"/>
</dbReference>
<dbReference type="CDD" id="cd07035">
    <property type="entry name" value="TPP_PYR_POX_like"/>
    <property type="match status" value="1"/>
</dbReference>
<dbReference type="Gene3D" id="3.40.50.1220">
    <property type="entry name" value="TPP-binding domain"/>
    <property type="match status" value="1"/>
</dbReference>
<dbReference type="Gene3D" id="3.40.50.970">
    <property type="match status" value="2"/>
</dbReference>
<dbReference type="InterPro" id="IPR045229">
    <property type="entry name" value="TPP_enz"/>
</dbReference>
<dbReference type="SUPFAM" id="SSF52467">
    <property type="entry name" value="DHS-like NAD/FAD-binding domain"/>
    <property type="match status" value="1"/>
</dbReference>
<dbReference type="InterPro" id="IPR012001">
    <property type="entry name" value="Thiamin_PyroP_enz_TPP-bd_dom"/>
</dbReference>
<feature type="domain" description="Thiamine pyrophosphate enzyme N-terminal TPP-binding" evidence="6">
    <location>
        <begin position="16"/>
        <end position="145"/>
    </location>
</feature>
<accession>A0A5A7MSU1</accession>
<dbReference type="GO" id="GO:0050660">
    <property type="term" value="F:flavin adenine dinucleotide binding"/>
    <property type="evidence" value="ECO:0007669"/>
    <property type="project" value="TreeGrafter"/>
</dbReference>
<evidence type="ECO:0000256" key="3">
    <source>
        <dbReference type="RuleBase" id="RU362132"/>
    </source>
</evidence>